<evidence type="ECO:0008006" key="3">
    <source>
        <dbReference type="Google" id="ProtNLM"/>
    </source>
</evidence>
<sequence>MTAVISPIALLNATNGKLEEAELWDAITEKQLGDWEAEWIPELFKAIQKLHRAGVERVHWPQSRHWNWRQKTRALQGMLAHPGFSIVCNGTTQGMMIVDITTHRCRVESQKGKDLVYVEYVENAPWNRPELADPPLYRGIGSILIRAAIALSIEEEFKGRIGLHALPQSNGFYANTCGMTDLGIDASYHGLRYFEMTPEQAESFIAKGN</sequence>
<proteinExistence type="predicted"/>
<evidence type="ECO:0000313" key="1">
    <source>
        <dbReference type="EMBL" id="GEO01889.1"/>
    </source>
</evidence>
<dbReference type="Proteomes" id="UP000321464">
    <property type="component" value="Unassembled WGS sequence"/>
</dbReference>
<accession>A0A512AQA6</accession>
<dbReference type="RefSeq" id="WP_011608074.1">
    <property type="nucleotide sequence ID" value="NZ_BJYR01000029.1"/>
</dbReference>
<dbReference type="AlphaFoldDB" id="A0A512AQA6"/>
<reference evidence="1 2" key="1">
    <citation type="submission" date="2019-07" db="EMBL/GenBank/DDBJ databases">
        <title>Whole genome shotgun sequence of Novosphingobium sediminis NBRC 106119.</title>
        <authorList>
            <person name="Hosoyama A."/>
            <person name="Uohara A."/>
            <person name="Ohji S."/>
            <person name="Ichikawa N."/>
        </authorList>
    </citation>
    <scope>NUCLEOTIDE SEQUENCE [LARGE SCALE GENOMIC DNA]</scope>
    <source>
        <strain evidence="1 2">NBRC 106119</strain>
    </source>
</reference>
<comment type="caution">
    <text evidence="1">The sequence shown here is derived from an EMBL/GenBank/DDBJ whole genome shotgun (WGS) entry which is preliminary data.</text>
</comment>
<dbReference type="EMBL" id="BJYR01000029">
    <property type="protein sequence ID" value="GEO01889.1"/>
    <property type="molecule type" value="Genomic_DNA"/>
</dbReference>
<protein>
    <recommendedName>
        <fullName evidence="3">N-acetyltransferase domain-containing protein</fullName>
    </recommendedName>
</protein>
<name>A0A512AQA6_9SPHN</name>
<organism evidence="1 2">
    <name type="scientific">Novosphingobium sediminis</name>
    <dbReference type="NCBI Taxonomy" id="707214"/>
    <lineage>
        <taxon>Bacteria</taxon>
        <taxon>Pseudomonadati</taxon>
        <taxon>Pseudomonadota</taxon>
        <taxon>Alphaproteobacteria</taxon>
        <taxon>Sphingomonadales</taxon>
        <taxon>Sphingomonadaceae</taxon>
        <taxon>Novosphingobium</taxon>
    </lineage>
</organism>
<gene>
    <name evidence="1" type="ORF">NSE01_37210</name>
</gene>
<evidence type="ECO:0000313" key="2">
    <source>
        <dbReference type="Proteomes" id="UP000321464"/>
    </source>
</evidence>
<keyword evidence="2" id="KW-1185">Reference proteome</keyword>
<dbReference type="OrthoDB" id="6064764at2"/>